<name>A0A381DJB4_9BACT</name>
<keyword evidence="2" id="KW-1185">Reference proteome</keyword>
<gene>
    <name evidence="1" type="ORF">NCTC12475_00907</name>
</gene>
<sequence>MQYFDIYFVEKIHNSIIDEIGGIKGYNKQSISYLISALD</sequence>
<dbReference type="Proteomes" id="UP000254920">
    <property type="component" value="Unassembled WGS sequence"/>
</dbReference>
<evidence type="ECO:0000313" key="2">
    <source>
        <dbReference type="Proteomes" id="UP000254920"/>
    </source>
</evidence>
<evidence type="ECO:0000313" key="1">
    <source>
        <dbReference type="EMBL" id="SUX10700.1"/>
    </source>
</evidence>
<organism evidence="1 2">
    <name type="scientific">Campylobacter sputorum subsp. sputorum</name>
    <dbReference type="NCBI Taxonomy" id="32024"/>
    <lineage>
        <taxon>Bacteria</taxon>
        <taxon>Pseudomonadati</taxon>
        <taxon>Campylobacterota</taxon>
        <taxon>Epsilonproteobacteria</taxon>
        <taxon>Campylobacterales</taxon>
        <taxon>Campylobacteraceae</taxon>
        <taxon>Campylobacter</taxon>
    </lineage>
</organism>
<protein>
    <submittedName>
        <fullName evidence="1">Uncharacterized protein</fullName>
    </submittedName>
</protein>
<dbReference type="EMBL" id="UFVD01000001">
    <property type="protein sequence ID" value="SUX10700.1"/>
    <property type="molecule type" value="Genomic_DNA"/>
</dbReference>
<dbReference type="STRING" id="32024.GCA_000788295_01842"/>
<accession>A0A381DJB4</accession>
<proteinExistence type="predicted"/>
<reference evidence="1 2" key="1">
    <citation type="submission" date="2018-06" db="EMBL/GenBank/DDBJ databases">
        <authorList>
            <consortium name="Pathogen Informatics"/>
            <person name="Doyle S."/>
        </authorList>
    </citation>
    <scope>NUCLEOTIDE SEQUENCE [LARGE SCALE GENOMIC DNA]</scope>
    <source>
        <strain evidence="1 2">NCTC12475</strain>
    </source>
</reference>
<dbReference type="AlphaFoldDB" id="A0A381DJB4"/>